<comment type="caution">
    <text evidence="6">The sequence shown here is derived from an EMBL/GenBank/DDBJ whole genome shotgun (WGS) entry which is preliminary data.</text>
</comment>
<protein>
    <recommendedName>
        <fullName evidence="4">Peptidase M28 domain-containing protein</fullName>
    </recommendedName>
</protein>
<dbReference type="GO" id="GO:0008235">
    <property type="term" value="F:metalloexopeptidase activity"/>
    <property type="evidence" value="ECO:0007669"/>
    <property type="project" value="InterPro"/>
</dbReference>
<evidence type="ECO:0000256" key="1">
    <source>
        <dbReference type="ARBA" id="ARBA00001947"/>
    </source>
</evidence>
<dbReference type="Proteomes" id="UP000682733">
    <property type="component" value="Unassembled WGS sequence"/>
</dbReference>
<dbReference type="GO" id="GO:0006508">
    <property type="term" value="P:proteolysis"/>
    <property type="evidence" value="ECO:0007669"/>
    <property type="project" value="InterPro"/>
</dbReference>
<dbReference type="Proteomes" id="UP000677228">
    <property type="component" value="Unassembled WGS sequence"/>
</dbReference>
<evidence type="ECO:0000259" key="4">
    <source>
        <dbReference type="Pfam" id="PF04389"/>
    </source>
</evidence>
<evidence type="ECO:0000313" key="6">
    <source>
        <dbReference type="EMBL" id="CAF3667882.1"/>
    </source>
</evidence>
<organism evidence="6 7">
    <name type="scientific">Didymodactylos carnosus</name>
    <dbReference type="NCBI Taxonomy" id="1234261"/>
    <lineage>
        <taxon>Eukaryota</taxon>
        <taxon>Metazoa</taxon>
        <taxon>Spiralia</taxon>
        <taxon>Gnathifera</taxon>
        <taxon>Rotifera</taxon>
        <taxon>Eurotatoria</taxon>
        <taxon>Bdelloidea</taxon>
        <taxon>Philodinida</taxon>
        <taxon>Philodinidae</taxon>
        <taxon>Didymodactylos</taxon>
    </lineage>
</organism>
<keyword evidence="3" id="KW-1133">Transmembrane helix</keyword>
<dbReference type="PANTHER" id="PTHR12147:SF26">
    <property type="entry name" value="PEPTIDASE M28 DOMAIN-CONTAINING PROTEIN"/>
    <property type="match status" value="1"/>
</dbReference>
<accession>A0A8S2HN24</accession>
<evidence type="ECO:0000313" key="7">
    <source>
        <dbReference type="Proteomes" id="UP000682733"/>
    </source>
</evidence>
<dbReference type="EMBL" id="CAJOBA010003022">
    <property type="protein sequence ID" value="CAF3667882.1"/>
    <property type="molecule type" value="Genomic_DNA"/>
</dbReference>
<dbReference type="AlphaFoldDB" id="A0A8S2HN24"/>
<comment type="cofactor">
    <cofactor evidence="1">
        <name>Zn(2+)</name>
        <dbReference type="ChEBI" id="CHEBI:29105"/>
    </cofactor>
</comment>
<evidence type="ECO:0000256" key="3">
    <source>
        <dbReference type="SAM" id="Phobius"/>
    </source>
</evidence>
<feature type="domain" description="Peptidase M28" evidence="4">
    <location>
        <begin position="278"/>
        <end position="514"/>
    </location>
</feature>
<dbReference type="SUPFAM" id="SSF53187">
    <property type="entry name" value="Zn-dependent exopeptidases"/>
    <property type="match status" value="1"/>
</dbReference>
<name>A0A8S2HN24_9BILA</name>
<gene>
    <name evidence="5" type="ORF">OVA965_LOCUS8812</name>
    <name evidence="6" type="ORF">TMI583_LOCUS8808</name>
</gene>
<dbReference type="EMBL" id="CAJNOK010003021">
    <property type="protein sequence ID" value="CAF0884801.1"/>
    <property type="molecule type" value="Genomic_DNA"/>
</dbReference>
<evidence type="ECO:0000256" key="2">
    <source>
        <dbReference type="ARBA" id="ARBA00005634"/>
    </source>
</evidence>
<dbReference type="Gene3D" id="3.40.630.10">
    <property type="entry name" value="Zn peptidases"/>
    <property type="match status" value="1"/>
</dbReference>
<reference evidence="6" key="1">
    <citation type="submission" date="2021-02" db="EMBL/GenBank/DDBJ databases">
        <authorList>
            <person name="Nowell W R."/>
        </authorList>
    </citation>
    <scope>NUCLEOTIDE SEQUENCE</scope>
</reference>
<keyword evidence="3" id="KW-0472">Membrane</keyword>
<sequence>MQDPARTTRILVGIIVFLTLVILSMVGVALGIIVKVSKKQDDVAAVTTTLSPPTANRLVASITVDQMMSHLNALQRIADTTGGTRAIHTEGFHGTLDYITQYLTNNTDLKVQRQDFNWSTFDLISDPTFSSSISGTSKNYTWGVGKDFYQLMYSGNSSTSSTSARVTIVPNFGCNPSDWNVPNIDGTVALVAAGGGCLYRIKTQLAPRNLGGLLIYNLGTPNNLFAVASSVNPNTTFPVISVSHSVGMQLMNAANDTLTNTTVTIQLAAEKEERPVGNICADTRTGDPTQTILIGGHSDSVPAGAGINDNGSGSAAIIVLATNIARLFHNSVDQVYKYRVRFCWWGAEEVGLRGAEYHRDMARNTETVGERISDYLVNLNYDMLASPNYMFGIYNGSSAPNNTPANAIPGSIRLTELFRDWFISQSLPWTYTDFSGRSDYGPFLETGIVASGLFSGAEDRKSKIERDYYDRVLGSTLGGIAETAYDSCYHLSCDTVQNINQFALQRMTQAAAYVLEYLGRLDNLQDWLYPKGRPETV</sequence>
<comment type="similarity">
    <text evidence="2">Belongs to the peptidase M28 family. M28B subfamily.</text>
</comment>
<dbReference type="InterPro" id="IPR007484">
    <property type="entry name" value="Peptidase_M28"/>
</dbReference>
<feature type="transmembrane region" description="Helical" evidence="3">
    <location>
        <begin position="12"/>
        <end position="34"/>
    </location>
</feature>
<evidence type="ECO:0000313" key="5">
    <source>
        <dbReference type="EMBL" id="CAF0884801.1"/>
    </source>
</evidence>
<dbReference type="InterPro" id="IPR045175">
    <property type="entry name" value="M28_fam"/>
</dbReference>
<keyword evidence="3" id="KW-0812">Transmembrane</keyword>
<dbReference type="Pfam" id="PF04389">
    <property type="entry name" value="Peptidase_M28"/>
    <property type="match status" value="1"/>
</dbReference>
<dbReference type="PANTHER" id="PTHR12147">
    <property type="entry name" value="METALLOPEPTIDASE M28 FAMILY MEMBER"/>
    <property type="match status" value="1"/>
</dbReference>
<proteinExistence type="inferred from homology"/>